<evidence type="ECO:0000256" key="1">
    <source>
        <dbReference type="ARBA" id="ARBA00023015"/>
    </source>
</evidence>
<dbReference type="GO" id="GO:0045892">
    <property type="term" value="P:negative regulation of DNA-templated transcription"/>
    <property type="evidence" value="ECO:0007669"/>
    <property type="project" value="TreeGrafter"/>
</dbReference>
<gene>
    <name evidence="6" type="ORF">I570_03079</name>
    <name evidence="5" type="ORF">OMU_04173</name>
</gene>
<evidence type="ECO:0000256" key="2">
    <source>
        <dbReference type="ARBA" id="ARBA00023125"/>
    </source>
</evidence>
<evidence type="ECO:0000259" key="4">
    <source>
        <dbReference type="PROSITE" id="PS50949"/>
    </source>
</evidence>
<proteinExistence type="predicted"/>
<dbReference type="Proteomes" id="UP000014107">
    <property type="component" value="Unassembled WGS sequence"/>
</dbReference>
<dbReference type="InterPro" id="IPR050679">
    <property type="entry name" value="Bact_HTH_transcr_reg"/>
</dbReference>
<dbReference type="EMBL" id="ASWL01000005">
    <property type="protein sequence ID" value="EOU19797.1"/>
    <property type="molecule type" value="Genomic_DNA"/>
</dbReference>
<reference evidence="5 7" key="1">
    <citation type="submission" date="2013-03" db="EMBL/GenBank/DDBJ databases">
        <title>The Genome Sequence of Enterococcus avium ATCC_14025 (Illumina only assembly).</title>
        <authorList>
            <consortium name="The Broad Institute Genomics Platform"/>
            <consortium name="The Broad Institute Genome Sequencing Center for Infectious Disease"/>
            <person name="Earl A."/>
            <person name="Russ C."/>
            <person name="Gilmore M."/>
            <person name="Surin D."/>
            <person name="Walker B."/>
            <person name="Young S."/>
            <person name="Zeng Q."/>
            <person name="Gargeya S."/>
            <person name="Fitzgerald M."/>
            <person name="Haas B."/>
            <person name="Abouelleil A."/>
            <person name="Allen A.W."/>
            <person name="Alvarado L."/>
            <person name="Arachchi H.M."/>
            <person name="Berlin A.M."/>
            <person name="Chapman S.B."/>
            <person name="Gainer-Dewar J."/>
            <person name="Goldberg J."/>
            <person name="Griggs A."/>
            <person name="Gujja S."/>
            <person name="Hansen M."/>
            <person name="Howarth C."/>
            <person name="Imamovic A."/>
            <person name="Ireland A."/>
            <person name="Larimer J."/>
            <person name="McCowan C."/>
            <person name="Murphy C."/>
            <person name="Pearson M."/>
            <person name="Poon T.W."/>
            <person name="Priest M."/>
            <person name="Roberts A."/>
            <person name="Saif S."/>
            <person name="Shea T."/>
            <person name="Sisk P."/>
            <person name="Sykes S."/>
            <person name="Wortman J."/>
            <person name="Nusbaum C."/>
            <person name="Birren B."/>
        </authorList>
    </citation>
    <scope>NUCLEOTIDE SEQUENCE [LARGE SCALE GENOMIC DNA]</scope>
    <source>
        <strain evidence="5 7">ATCC 14025</strain>
    </source>
</reference>
<name>A0AAV3IXK5_ENTAV</name>
<keyword evidence="7" id="KW-1185">Reference proteome</keyword>
<dbReference type="InterPro" id="IPR036390">
    <property type="entry name" value="WH_DNA-bd_sf"/>
</dbReference>
<dbReference type="InterPro" id="IPR011663">
    <property type="entry name" value="UTRA"/>
</dbReference>
<dbReference type="Pfam" id="PF00392">
    <property type="entry name" value="GntR"/>
    <property type="match status" value="1"/>
</dbReference>
<dbReference type="SUPFAM" id="SSF64288">
    <property type="entry name" value="Chorismate lyase-like"/>
    <property type="match status" value="1"/>
</dbReference>
<evidence type="ECO:0000313" key="6">
    <source>
        <dbReference type="EMBL" id="EOU19797.1"/>
    </source>
</evidence>
<evidence type="ECO:0000313" key="7">
    <source>
        <dbReference type="Proteomes" id="UP000014104"/>
    </source>
</evidence>
<evidence type="ECO:0000313" key="8">
    <source>
        <dbReference type="Proteomes" id="UP000014107"/>
    </source>
</evidence>
<dbReference type="SMART" id="SM00866">
    <property type="entry name" value="UTRA"/>
    <property type="match status" value="1"/>
</dbReference>
<accession>A0AAV3IXK5</accession>
<dbReference type="SUPFAM" id="SSF46785">
    <property type="entry name" value="Winged helix' DNA-binding domain"/>
    <property type="match status" value="1"/>
</dbReference>
<dbReference type="GO" id="GO:0003700">
    <property type="term" value="F:DNA-binding transcription factor activity"/>
    <property type="evidence" value="ECO:0007669"/>
    <property type="project" value="InterPro"/>
</dbReference>
<dbReference type="Gene3D" id="3.40.1410.10">
    <property type="entry name" value="Chorismate lyase-like"/>
    <property type="match status" value="1"/>
</dbReference>
<dbReference type="EMBL" id="AHYV01000044">
    <property type="protein sequence ID" value="EOT39439.1"/>
    <property type="molecule type" value="Genomic_DNA"/>
</dbReference>
<dbReference type="InterPro" id="IPR028978">
    <property type="entry name" value="Chorismate_lyase_/UTRA_dom_sf"/>
</dbReference>
<reference evidence="6 8" key="2">
    <citation type="submission" date="2013-03" db="EMBL/GenBank/DDBJ databases">
        <title>The Genome Sequence of Enterococcus avium ATCC_14025 (PacBio/Illumina hybrid assembly).</title>
        <authorList>
            <consortium name="The Broad Institute Genomics Platform"/>
            <consortium name="The Broad Institute Genome Sequencing Center for Infectious Disease"/>
            <person name="Earl A."/>
            <person name="Russ C."/>
            <person name="Gilmore M."/>
            <person name="Surin D."/>
            <person name="Walker B."/>
            <person name="Young S."/>
            <person name="Zeng Q."/>
            <person name="Gargeya S."/>
            <person name="Fitzgerald M."/>
            <person name="Haas B."/>
            <person name="Abouelleil A."/>
            <person name="Allen A.W."/>
            <person name="Alvarado L."/>
            <person name="Arachchi H.M."/>
            <person name="Berlin A.M."/>
            <person name="Chapman S.B."/>
            <person name="Gainer-Dewar J."/>
            <person name="Goldberg J."/>
            <person name="Griggs A."/>
            <person name="Gujja S."/>
            <person name="Hansen M."/>
            <person name="Howarth C."/>
            <person name="Imamovic A."/>
            <person name="Ireland A."/>
            <person name="Larimer J."/>
            <person name="McCowan C."/>
            <person name="Murphy C."/>
            <person name="Pearson M."/>
            <person name="Poon T.W."/>
            <person name="Priest M."/>
            <person name="Roberts A."/>
            <person name="Saif S."/>
            <person name="Shea T."/>
            <person name="Sisk P."/>
            <person name="Sykes S."/>
            <person name="Wortman J."/>
            <person name="Nusbaum C."/>
            <person name="Birren B."/>
        </authorList>
    </citation>
    <scope>NUCLEOTIDE SEQUENCE [LARGE SCALE GENOMIC DNA]</scope>
    <source>
        <strain evidence="6 8">ATCC 14025</strain>
    </source>
</reference>
<organism evidence="6 8">
    <name type="scientific">Enterococcus avium ATCC 14025</name>
    <dbReference type="NCBI Taxonomy" id="1140002"/>
    <lineage>
        <taxon>Bacteria</taxon>
        <taxon>Bacillati</taxon>
        <taxon>Bacillota</taxon>
        <taxon>Bacilli</taxon>
        <taxon>Lactobacillales</taxon>
        <taxon>Enterococcaceae</taxon>
        <taxon>Enterococcus</taxon>
    </lineage>
</organism>
<dbReference type="SMART" id="SM00345">
    <property type="entry name" value="HTH_GNTR"/>
    <property type="match status" value="1"/>
</dbReference>
<dbReference type="FunFam" id="1.10.10.10:FF:000079">
    <property type="entry name" value="GntR family transcriptional regulator"/>
    <property type="match status" value="1"/>
</dbReference>
<dbReference type="InterPro" id="IPR000524">
    <property type="entry name" value="Tscrpt_reg_HTH_GntR"/>
</dbReference>
<dbReference type="PANTHER" id="PTHR44846">
    <property type="entry name" value="MANNOSYL-D-GLYCERATE TRANSPORT/METABOLISM SYSTEM REPRESSOR MNGR-RELATED"/>
    <property type="match status" value="1"/>
</dbReference>
<keyword evidence="3" id="KW-0804">Transcription</keyword>
<dbReference type="PRINTS" id="PR00035">
    <property type="entry name" value="HTHGNTR"/>
</dbReference>
<evidence type="ECO:0000313" key="5">
    <source>
        <dbReference type="EMBL" id="EOT39439.1"/>
    </source>
</evidence>
<dbReference type="Gene3D" id="1.10.10.10">
    <property type="entry name" value="Winged helix-like DNA-binding domain superfamily/Winged helix DNA-binding domain"/>
    <property type="match status" value="1"/>
</dbReference>
<keyword evidence="2" id="KW-0238">DNA-binding</keyword>
<dbReference type="CDD" id="cd07377">
    <property type="entry name" value="WHTH_GntR"/>
    <property type="match status" value="1"/>
</dbReference>
<dbReference type="InterPro" id="IPR036388">
    <property type="entry name" value="WH-like_DNA-bd_sf"/>
</dbReference>
<dbReference type="PANTHER" id="PTHR44846:SF1">
    <property type="entry name" value="MANNOSYL-D-GLYCERATE TRANSPORT_METABOLISM SYSTEM REPRESSOR MNGR-RELATED"/>
    <property type="match status" value="1"/>
</dbReference>
<dbReference type="PROSITE" id="PS50949">
    <property type="entry name" value="HTH_GNTR"/>
    <property type="match status" value="1"/>
</dbReference>
<dbReference type="AlphaFoldDB" id="A0AAV3IXK5"/>
<comment type="caution">
    <text evidence="6">The sequence shown here is derived from an EMBL/GenBank/DDBJ whole genome shotgun (WGS) entry which is preliminary data.</text>
</comment>
<protein>
    <recommendedName>
        <fullName evidence="4">HTH gntR-type domain-containing protein</fullName>
    </recommendedName>
</protein>
<dbReference type="Pfam" id="PF07702">
    <property type="entry name" value="UTRA"/>
    <property type="match status" value="1"/>
</dbReference>
<dbReference type="GO" id="GO:0003677">
    <property type="term" value="F:DNA binding"/>
    <property type="evidence" value="ECO:0007669"/>
    <property type="project" value="UniProtKB-KW"/>
</dbReference>
<feature type="domain" description="HTH gntR-type" evidence="4">
    <location>
        <begin position="72"/>
        <end position="140"/>
    </location>
</feature>
<dbReference type="Proteomes" id="UP000014104">
    <property type="component" value="Unassembled WGS sequence"/>
</dbReference>
<keyword evidence="1" id="KW-0805">Transcription regulation</keyword>
<evidence type="ECO:0000256" key="3">
    <source>
        <dbReference type="ARBA" id="ARBA00023163"/>
    </source>
</evidence>
<sequence>MIRQFRIFLFSLNFIFKKNFTISVIPVTINLYLLVHASPNLYIDDYTCTFLFLVVQMNAGGDQMIINREVSKPVYLQVADYLRNNIYSEEWGKGEQIPSENQIMKSLEVSRGTVKKAVNMLVEEGLLYQIQGKGTYVTEDNISYSLGKGLLSFAESLEGQKLAYETKVITSEFRKATKEIASRLKIAVGEEYLYMKRIRFVEGEKVMLIENRINSRLCPGVEEHDFNKESLFKVMEEISGKRIGYSESRYAARVVGEKRGKELEVSPDSPVLHLEQLVYLEGGLPVEFGNVWLKANKYYLGTVLQREEM</sequence>